<comment type="caution">
    <text evidence="1">The sequence shown here is derived from an EMBL/GenBank/DDBJ whole genome shotgun (WGS) entry which is preliminary data.</text>
</comment>
<protein>
    <submittedName>
        <fullName evidence="1">Uncharacterized protein</fullName>
    </submittedName>
</protein>
<evidence type="ECO:0000313" key="1">
    <source>
        <dbReference type="EMBL" id="KAE8975461.1"/>
    </source>
</evidence>
<accession>A0A6A3I0G4</accession>
<gene>
    <name evidence="2" type="ORF">PF007_g25361</name>
    <name evidence="1" type="ORF">PF011_g24459</name>
</gene>
<evidence type="ECO:0000313" key="2">
    <source>
        <dbReference type="EMBL" id="KAE9074552.1"/>
    </source>
</evidence>
<sequence length="256" mass="28939">MRHGVVPEWLSHRPNIQDHRPGNHGTINDHLPQVWRHIRKGQKEGRYLVVHLRLADQWKEVFISPIGVVAKVDTNPPDIRLINDYSFPEGGAVNDFTDRSHFPEITYNPPGDIARRIFALRRDHPYARILMMVGDVAGAFRHVPVHAEHAHMFAFVIGEYLVIDLSCGFGWCGSPAWYYLPGALINGLYEQPDYAALCTVRPPRHGLFWCDDHTCIELAHELHCNAANLALRGAMATVLGPTAINERKFRANAVAH</sequence>
<dbReference type="Proteomes" id="UP000441208">
    <property type="component" value="Unassembled WGS sequence"/>
</dbReference>
<dbReference type="SUPFAM" id="SSF56672">
    <property type="entry name" value="DNA/RNA polymerases"/>
    <property type="match status" value="1"/>
</dbReference>
<evidence type="ECO:0000313" key="4">
    <source>
        <dbReference type="Proteomes" id="UP000460718"/>
    </source>
</evidence>
<dbReference type="AlphaFoldDB" id="A0A6A3I0G4"/>
<dbReference type="Proteomes" id="UP000460718">
    <property type="component" value="Unassembled WGS sequence"/>
</dbReference>
<reference evidence="1 4" key="1">
    <citation type="submission" date="2018-09" db="EMBL/GenBank/DDBJ databases">
        <title>Genomic investigation of the strawberry pathogen Phytophthora fragariae indicates pathogenicity is determined by transcriptional variation in three key races.</title>
        <authorList>
            <person name="Adams T.M."/>
            <person name="Armitage A.D."/>
            <person name="Sobczyk M.K."/>
            <person name="Bates H.J."/>
            <person name="Dunwell J.M."/>
            <person name="Nellist C.F."/>
            <person name="Harrison R.J."/>
        </authorList>
    </citation>
    <scope>NUCLEOTIDE SEQUENCE [LARGE SCALE GENOMIC DNA]</scope>
    <source>
        <strain evidence="2 3">NOV-71</strain>
        <strain evidence="1 4">SCRP245</strain>
    </source>
</reference>
<dbReference type="EMBL" id="QXFZ01002703">
    <property type="protein sequence ID" value="KAE9074552.1"/>
    <property type="molecule type" value="Genomic_DNA"/>
</dbReference>
<evidence type="ECO:0000313" key="3">
    <source>
        <dbReference type="Proteomes" id="UP000441208"/>
    </source>
</evidence>
<dbReference type="EMBL" id="QXFW01002783">
    <property type="protein sequence ID" value="KAE8975461.1"/>
    <property type="molecule type" value="Genomic_DNA"/>
</dbReference>
<organism evidence="1 4">
    <name type="scientific">Phytophthora fragariae</name>
    <dbReference type="NCBI Taxonomy" id="53985"/>
    <lineage>
        <taxon>Eukaryota</taxon>
        <taxon>Sar</taxon>
        <taxon>Stramenopiles</taxon>
        <taxon>Oomycota</taxon>
        <taxon>Peronosporomycetes</taxon>
        <taxon>Peronosporales</taxon>
        <taxon>Peronosporaceae</taxon>
        <taxon>Phytophthora</taxon>
    </lineage>
</organism>
<dbReference type="InterPro" id="IPR043502">
    <property type="entry name" value="DNA/RNA_pol_sf"/>
</dbReference>
<name>A0A6A3I0G4_9STRA</name>
<proteinExistence type="predicted"/>